<comment type="subcellular location">
    <subcellularLocation>
        <location evidence="1">Membrane</location>
        <topology evidence="1">Multi-pass membrane protein</topology>
    </subcellularLocation>
</comment>
<evidence type="ECO:0000259" key="6">
    <source>
        <dbReference type="Pfam" id="PF02931"/>
    </source>
</evidence>
<organism evidence="7 8">
    <name type="scientific">Plasticicumulans acidivorans</name>
    <dbReference type="NCBI Taxonomy" id="886464"/>
    <lineage>
        <taxon>Bacteria</taxon>
        <taxon>Pseudomonadati</taxon>
        <taxon>Pseudomonadota</taxon>
        <taxon>Gammaproteobacteria</taxon>
        <taxon>Candidatus Competibacteraceae</taxon>
        <taxon>Plasticicumulans</taxon>
    </lineage>
</organism>
<evidence type="ECO:0000313" key="7">
    <source>
        <dbReference type="EMBL" id="PWV64400.1"/>
    </source>
</evidence>
<feature type="transmembrane region" description="Helical" evidence="5">
    <location>
        <begin position="592"/>
        <end position="611"/>
    </location>
</feature>
<gene>
    <name evidence="7" type="ORF">C7443_10249</name>
</gene>
<proteinExistence type="predicted"/>
<feature type="transmembrane region" description="Helical" evidence="5">
    <location>
        <begin position="547"/>
        <end position="572"/>
    </location>
</feature>
<dbReference type="EMBL" id="QGTJ01000002">
    <property type="protein sequence ID" value="PWV64400.1"/>
    <property type="molecule type" value="Genomic_DNA"/>
</dbReference>
<dbReference type="RefSeq" id="WP_146213219.1">
    <property type="nucleotide sequence ID" value="NZ_QGTJ01000002.1"/>
</dbReference>
<keyword evidence="2 5" id="KW-0812">Transmembrane</keyword>
<keyword evidence="3 5" id="KW-1133">Transmembrane helix</keyword>
<dbReference type="CDD" id="cd18988">
    <property type="entry name" value="LGIC_ECD_bact"/>
    <property type="match status" value="1"/>
</dbReference>
<dbReference type="InterPro" id="IPR006201">
    <property type="entry name" value="Neur_channel"/>
</dbReference>
<dbReference type="Pfam" id="PF02931">
    <property type="entry name" value="Neur_chan_LBD"/>
    <property type="match status" value="1"/>
</dbReference>
<name>A0A317MXN3_9GAMM</name>
<dbReference type="GO" id="GO:0005230">
    <property type="term" value="F:extracellular ligand-gated monoatomic ion channel activity"/>
    <property type="evidence" value="ECO:0007669"/>
    <property type="project" value="InterPro"/>
</dbReference>
<dbReference type="InterPro" id="IPR038050">
    <property type="entry name" value="Neuro_actylchol_rec"/>
</dbReference>
<evidence type="ECO:0000256" key="1">
    <source>
        <dbReference type="ARBA" id="ARBA00004141"/>
    </source>
</evidence>
<comment type="caution">
    <text evidence="7">The sequence shown here is derived from an EMBL/GenBank/DDBJ whole genome shotgun (WGS) entry which is preliminary data.</text>
</comment>
<feature type="domain" description="Neurotransmitter-gated ion-channel ligand-binding" evidence="6">
    <location>
        <begin position="303"/>
        <end position="425"/>
    </location>
</feature>
<keyword evidence="8" id="KW-1185">Reference proteome</keyword>
<protein>
    <submittedName>
        <fullName evidence="7">Neurotransmitter-gated ion-channel</fullName>
    </submittedName>
</protein>
<feature type="transmembrane region" description="Helical" evidence="5">
    <location>
        <begin position="499"/>
        <end position="516"/>
    </location>
</feature>
<feature type="transmembrane region" description="Helical" evidence="5">
    <location>
        <begin position="523"/>
        <end position="541"/>
    </location>
</feature>
<dbReference type="AlphaFoldDB" id="A0A317MXN3"/>
<dbReference type="PANTHER" id="PTHR18945">
    <property type="entry name" value="NEUROTRANSMITTER GATED ION CHANNEL"/>
    <property type="match status" value="1"/>
</dbReference>
<evidence type="ECO:0000256" key="4">
    <source>
        <dbReference type="ARBA" id="ARBA00023136"/>
    </source>
</evidence>
<evidence type="ECO:0000256" key="2">
    <source>
        <dbReference type="ARBA" id="ARBA00022692"/>
    </source>
</evidence>
<dbReference type="Gene3D" id="2.70.170.10">
    <property type="entry name" value="Neurotransmitter-gated ion-channel ligand-binding domain"/>
    <property type="match status" value="1"/>
</dbReference>
<dbReference type="InterPro" id="IPR036719">
    <property type="entry name" value="Neuro-gated_channel_TM_sf"/>
</dbReference>
<dbReference type="OrthoDB" id="7069101at2"/>
<sequence length="613" mass="68257">MRQAVCGARGRSYGLGVWVCWLLLVLSAAPVRAAALDGELELQRDLLYRLDGLRAGQSVTLTLQASGGSLDPWIGVLRPEVDTAALLHDYLPEVERLRVHSRDRPEAFARLAERFFLASNDDAGDGGYGARLRFTAPADGDYRLLVASTPLRPSVGGFRLEAMAEGAAPQLSFLQPVGVGSERVQSLDARLDPAHALRLYELQRINRGETLSVRLEADGDWLPQLTLYDFGDKPLASVSATGKGQALVLHHTFGARDDNPRLRIRAQPVDGRVAAGAYHLSLGINAAEVEQGRVSARGPAVLREPLAVSIGLKLHQITGVDQRAENYGIVASLMLDWSDPALAFNPQECDCRQRVFVGDSFAQYVASLHARWPEFIFANQQGNRWSQRRVVVLQPDGHATYFERASLTLQAPDFDFRRFPFDQQKFFVRIEALWPEWLYHFTELPGFTEVGGALGEEEWVLTHHTSAIDSVSDSTGLPVSRYNFGFVAERHLNYYISRIFLPILIIIIVSWVTFFLRDYGKRVDVAGGNLLLFIAFSFTISGDLPRLGYLTLMDILLISTFVVTGLMLVLSVYLRRQEADGHLARIQRIDRLVLAFYPLAYLLAMAGVMLIDY</sequence>
<dbReference type="Proteomes" id="UP000246569">
    <property type="component" value="Unassembled WGS sequence"/>
</dbReference>
<evidence type="ECO:0000256" key="3">
    <source>
        <dbReference type="ARBA" id="ARBA00022989"/>
    </source>
</evidence>
<evidence type="ECO:0000313" key="8">
    <source>
        <dbReference type="Proteomes" id="UP000246569"/>
    </source>
</evidence>
<dbReference type="SUPFAM" id="SSF90112">
    <property type="entry name" value="Neurotransmitter-gated ion-channel transmembrane pore"/>
    <property type="match status" value="1"/>
</dbReference>
<dbReference type="InterPro" id="IPR036734">
    <property type="entry name" value="Neur_chan_lig-bd_sf"/>
</dbReference>
<dbReference type="GO" id="GO:0004888">
    <property type="term" value="F:transmembrane signaling receptor activity"/>
    <property type="evidence" value="ECO:0007669"/>
    <property type="project" value="InterPro"/>
</dbReference>
<dbReference type="GO" id="GO:0016020">
    <property type="term" value="C:membrane"/>
    <property type="evidence" value="ECO:0007669"/>
    <property type="project" value="UniProtKB-SubCell"/>
</dbReference>
<reference evidence="7 8" key="1">
    <citation type="submission" date="2018-05" db="EMBL/GenBank/DDBJ databases">
        <title>Genomic Encyclopedia of Type Strains, Phase IV (KMG-IV): sequencing the most valuable type-strain genomes for metagenomic binning, comparative biology and taxonomic classification.</title>
        <authorList>
            <person name="Goeker M."/>
        </authorList>
    </citation>
    <scope>NUCLEOTIDE SEQUENCE [LARGE SCALE GENOMIC DNA]</scope>
    <source>
        <strain evidence="7 8">DSM 23606</strain>
    </source>
</reference>
<dbReference type="SUPFAM" id="SSF63712">
    <property type="entry name" value="Nicotinic receptor ligand binding domain-like"/>
    <property type="match status" value="1"/>
</dbReference>
<accession>A0A317MXN3</accession>
<evidence type="ECO:0000256" key="5">
    <source>
        <dbReference type="SAM" id="Phobius"/>
    </source>
</evidence>
<dbReference type="InterPro" id="IPR006202">
    <property type="entry name" value="Neur_chan_lig-bd"/>
</dbReference>
<keyword evidence="4 5" id="KW-0472">Membrane</keyword>
<dbReference type="Gene3D" id="1.20.58.390">
    <property type="entry name" value="Neurotransmitter-gated ion-channel transmembrane domain"/>
    <property type="match status" value="1"/>
</dbReference>